<dbReference type="InterPro" id="IPR058336">
    <property type="entry name" value="VP3-like_halobact-type"/>
</dbReference>
<feature type="transmembrane region" description="Helical" evidence="1">
    <location>
        <begin position="44"/>
        <end position="68"/>
    </location>
</feature>
<feature type="transmembrane region" description="Helical" evidence="1">
    <location>
        <begin position="80"/>
        <end position="103"/>
    </location>
</feature>
<name>A0A2A5QWP2_9EURY</name>
<keyword evidence="1" id="KW-0812">Transmembrane</keyword>
<dbReference type="AlphaFoldDB" id="A0A2A5QWP2"/>
<feature type="transmembrane region" description="Helical" evidence="1">
    <location>
        <begin position="109"/>
        <end position="127"/>
    </location>
</feature>
<comment type="caution">
    <text evidence="2">The sequence shown here is derived from an EMBL/GenBank/DDBJ whole genome shotgun (WGS) entry which is preliminary data.</text>
</comment>
<evidence type="ECO:0000313" key="2">
    <source>
        <dbReference type="EMBL" id="PCR91250.1"/>
    </source>
</evidence>
<sequence>MASNRFDGIDMLSLVLYPITTGMVLGIWTWSVTVFGGYDFSQGFWSYGSTEISVALALTILSFAWIVWSNEFDGTNYSQAEFYTIVFVFAAPILYALVPFFATFFEPEMFRVVLYFGVCVGAVWTSYTE</sequence>
<dbReference type="OrthoDB" id="198071at2157"/>
<feature type="transmembrane region" description="Helical" evidence="1">
    <location>
        <begin position="12"/>
        <end position="32"/>
    </location>
</feature>
<gene>
    <name evidence="2" type="ORF">CP557_12375</name>
</gene>
<reference evidence="2 3" key="1">
    <citation type="submission" date="2017-09" db="EMBL/GenBank/DDBJ databases">
        <title>Genome sequences of Natrinema ejinorence JCM 13890T.</title>
        <authorList>
            <person name="Roh S.W."/>
            <person name="Kim Y.B."/>
            <person name="Kim J.Y."/>
        </authorList>
    </citation>
    <scope>NUCLEOTIDE SEQUENCE [LARGE SCALE GENOMIC DNA]</scope>
    <source>
        <strain evidence="2 3">JCM 13890</strain>
    </source>
</reference>
<accession>A0A2A5QWP2</accession>
<proteinExistence type="predicted"/>
<keyword evidence="3" id="KW-1185">Reference proteome</keyword>
<evidence type="ECO:0000313" key="3">
    <source>
        <dbReference type="Proteomes" id="UP000219689"/>
    </source>
</evidence>
<organism evidence="2 3">
    <name type="scientific">Natrinema ejinorense</name>
    <dbReference type="NCBI Taxonomy" id="373386"/>
    <lineage>
        <taxon>Archaea</taxon>
        <taxon>Methanobacteriati</taxon>
        <taxon>Methanobacteriota</taxon>
        <taxon>Stenosarchaea group</taxon>
        <taxon>Halobacteria</taxon>
        <taxon>Halobacteriales</taxon>
        <taxon>Natrialbaceae</taxon>
        <taxon>Natrinema</taxon>
    </lineage>
</organism>
<dbReference type="GeneID" id="63184754"/>
<dbReference type="RefSeq" id="WP_097380193.1">
    <property type="nucleotide sequence ID" value="NZ_NXNI01000001.1"/>
</dbReference>
<protein>
    <submittedName>
        <fullName evidence="2">Uncharacterized protein</fullName>
    </submittedName>
</protein>
<dbReference type="Proteomes" id="UP000219689">
    <property type="component" value="Unassembled WGS sequence"/>
</dbReference>
<keyword evidence="1" id="KW-0472">Membrane</keyword>
<dbReference type="EMBL" id="NXNI01000001">
    <property type="protein sequence ID" value="PCR91250.1"/>
    <property type="molecule type" value="Genomic_DNA"/>
</dbReference>
<dbReference type="Pfam" id="PF26064">
    <property type="entry name" value="DUF8023"/>
    <property type="match status" value="1"/>
</dbReference>
<evidence type="ECO:0000256" key="1">
    <source>
        <dbReference type="SAM" id="Phobius"/>
    </source>
</evidence>
<keyword evidence="1" id="KW-1133">Transmembrane helix</keyword>